<keyword evidence="3" id="KW-0411">Iron-sulfur</keyword>
<dbReference type="InterPro" id="IPR017900">
    <property type="entry name" value="4Fe4S_Fe_S_CS"/>
</dbReference>
<evidence type="ECO:0000259" key="4">
    <source>
        <dbReference type="PROSITE" id="PS51379"/>
    </source>
</evidence>
<proteinExistence type="predicted"/>
<evidence type="ECO:0000313" key="5">
    <source>
        <dbReference type="EMBL" id="MBC5585576.1"/>
    </source>
</evidence>
<feature type="domain" description="4Fe-4S ferredoxin-type" evidence="4">
    <location>
        <begin position="1"/>
        <end position="28"/>
    </location>
</feature>
<dbReference type="EMBL" id="JACOOA010000009">
    <property type="protein sequence ID" value="MBC5585576.1"/>
    <property type="molecule type" value="Genomic_DNA"/>
</dbReference>
<evidence type="ECO:0000313" key="6">
    <source>
        <dbReference type="Proteomes" id="UP000622448"/>
    </source>
</evidence>
<keyword evidence="1" id="KW-0479">Metal-binding</keyword>
<gene>
    <name evidence="5" type="ORF">H8S61_15420</name>
</gene>
<dbReference type="SUPFAM" id="SSF54862">
    <property type="entry name" value="4Fe-4S ferredoxins"/>
    <property type="match status" value="1"/>
</dbReference>
<sequence length="49" mass="5369">ESRVSTKCVSCGRCAEQCPNGAIKFIDWEDIAQKVIEQGVVRTTTLVQA</sequence>
<keyword evidence="2" id="KW-0408">Iron</keyword>
<evidence type="ECO:0000256" key="2">
    <source>
        <dbReference type="ARBA" id="ARBA00023004"/>
    </source>
</evidence>
<reference evidence="5 6" key="1">
    <citation type="submission" date="2020-08" db="EMBL/GenBank/DDBJ databases">
        <title>Genome public.</title>
        <authorList>
            <person name="Liu C."/>
            <person name="Sun Q."/>
        </authorList>
    </citation>
    <scope>NUCLEOTIDE SEQUENCE [LARGE SCALE GENOMIC DNA]</scope>
    <source>
        <strain evidence="5 6">NSJ-70</strain>
    </source>
</reference>
<dbReference type="PROSITE" id="PS00198">
    <property type="entry name" value="4FE4S_FER_1"/>
    <property type="match status" value="1"/>
</dbReference>
<dbReference type="InterPro" id="IPR017896">
    <property type="entry name" value="4Fe4S_Fe-S-bd"/>
</dbReference>
<evidence type="ECO:0000256" key="3">
    <source>
        <dbReference type="ARBA" id="ARBA00023014"/>
    </source>
</evidence>
<dbReference type="PROSITE" id="PS51379">
    <property type="entry name" value="4FE4S_FER_2"/>
    <property type="match status" value="1"/>
</dbReference>
<dbReference type="Gene3D" id="3.30.70.20">
    <property type="match status" value="1"/>
</dbReference>
<organism evidence="5 6">
    <name type="scientific">Eggerthella hominis</name>
    <dbReference type="NCBI Taxonomy" id="2763043"/>
    <lineage>
        <taxon>Bacteria</taxon>
        <taxon>Bacillati</taxon>
        <taxon>Actinomycetota</taxon>
        <taxon>Coriobacteriia</taxon>
        <taxon>Eggerthellales</taxon>
        <taxon>Eggerthellaceae</taxon>
        <taxon>Eggerthella</taxon>
    </lineage>
</organism>
<dbReference type="Pfam" id="PF00037">
    <property type="entry name" value="Fer4"/>
    <property type="match status" value="1"/>
</dbReference>
<protein>
    <submittedName>
        <fullName evidence="5">4Fe-4S binding protein</fullName>
    </submittedName>
</protein>
<accession>A0ABR7BVD4</accession>
<name>A0ABR7BVD4_9ACTN</name>
<evidence type="ECO:0000256" key="1">
    <source>
        <dbReference type="ARBA" id="ARBA00022723"/>
    </source>
</evidence>
<dbReference type="Proteomes" id="UP000622448">
    <property type="component" value="Unassembled WGS sequence"/>
</dbReference>
<keyword evidence="6" id="KW-1185">Reference proteome</keyword>
<comment type="caution">
    <text evidence="5">The sequence shown here is derived from an EMBL/GenBank/DDBJ whole genome shotgun (WGS) entry which is preliminary data.</text>
</comment>
<feature type="non-terminal residue" evidence="5">
    <location>
        <position position="1"/>
    </location>
</feature>